<keyword evidence="4" id="KW-1017">Isopeptide bond</keyword>
<dbReference type="GO" id="GO:0005634">
    <property type="term" value="C:nucleus"/>
    <property type="evidence" value="ECO:0007669"/>
    <property type="project" value="UniProtKB-SubCell"/>
</dbReference>
<evidence type="ECO:0000259" key="11">
    <source>
        <dbReference type="PROSITE" id="PS50827"/>
    </source>
</evidence>
<keyword evidence="7" id="KW-0805">Transcription regulation</keyword>
<dbReference type="GO" id="GO:0008270">
    <property type="term" value="F:zinc ion binding"/>
    <property type="evidence" value="ECO:0007669"/>
    <property type="project" value="UniProtKB-KW"/>
</dbReference>
<gene>
    <name evidence="12" type="ORF">CTI12_AA128550</name>
</gene>
<keyword evidence="6" id="KW-0832">Ubl conjugation</keyword>
<evidence type="ECO:0000256" key="2">
    <source>
        <dbReference type="ARBA" id="ARBA00004496"/>
    </source>
</evidence>
<feature type="region of interest" description="Disordered" evidence="10">
    <location>
        <begin position="172"/>
        <end position="295"/>
    </location>
</feature>
<keyword evidence="12" id="KW-0863">Zinc-finger</keyword>
<evidence type="ECO:0000256" key="10">
    <source>
        <dbReference type="SAM" id="MobiDB-lite"/>
    </source>
</evidence>
<evidence type="ECO:0000256" key="4">
    <source>
        <dbReference type="ARBA" id="ARBA00022499"/>
    </source>
</evidence>
<dbReference type="Pfam" id="PF10497">
    <property type="entry name" value="zf-4CXXC_R1"/>
    <property type="match status" value="2"/>
</dbReference>
<protein>
    <submittedName>
        <fullName evidence="12">Zinc-finger domain of monoamine-oxidase A repressor R1</fullName>
    </submittedName>
</protein>
<dbReference type="STRING" id="35608.A0A2U1PPF5"/>
<dbReference type="OrthoDB" id="298344at2759"/>
<organism evidence="12 13">
    <name type="scientific">Artemisia annua</name>
    <name type="common">Sweet wormwood</name>
    <dbReference type="NCBI Taxonomy" id="35608"/>
    <lineage>
        <taxon>Eukaryota</taxon>
        <taxon>Viridiplantae</taxon>
        <taxon>Streptophyta</taxon>
        <taxon>Embryophyta</taxon>
        <taxon>Tracheophyta</taxon>
        <taxon>Spermatophyta</taxon>
        <taxon>Magnoliopsida</taxon>
        <taxon>eudicotyledons</taxon>
        <taxon>Gunneridae</taxon>
        <taxon>Pentapetalae</taxon>
        <taxon>asterids</taxon>
        <taxon>campanulids</taxon>
        <taxon>Asterales</taxon>
        <taxon>Asteraceae</taxon>
        <taxon>Asteroideae</taxon>
        <taxon>Anthemideae</taxon>
        <taxon>Artemisiinae</taxon>
        <taxon>Artemisia</taxon>
    </lineage>
</organism>
<dbReference type="SMART" id="SM00571">
    <property type="entry name" value="DDT"/>
    <property type="match status" value="1"/>
</dbReference>
<evidence type="ECO:0000256" key="9">
    <source>
        <dbReference type="ARBA" id="ARBA00023242"/>
    </source>
</evidence>
<evidence type="ECO:0000256" key="7">
    <source>
        <dbReference type="ARBA" id="ARBA00023015"/>
    </source>
</evidence>
<keyword evidence="5" id="KW-0597">Phosphoprotein</keyword>
<dbReference type="PANTHER" id="PTHR31169">
    <property type="entry name" value="OS05G0300700 PROTEIN"/>
    <property type="match status" value="1"/>
</dbReference>
<dbReference type="GO" id="GO:0005737">
    <property type="term" value="C:cytoplasm"/>
    <property type="evidence" value="ECO:0007669"/>
    <property type="project" value="UniProtKB-SubCell"/>
</dbReference>
<feature type="domain" description="DDT" evidence="11">
    <location>
        <begin position="312"/>
        <end position="377"/>
    </location>
</feature>
<dbReference type="PROSITE" id="PS50827">
    <property type="entry name" value="DDT"/>
    <property type="match status" value="1"/>
</dbReference>
<sequence length="395" mass="43229">MSENEINHPEMESSSKNGVPCHQCRHKTYGVYASCTNQSKTKPCLLKYCDTCLLNRYGEKAEEVTLLDQWDCPRCRGVCNCSTCICTNQSKTKPCLLKYCDTCLLNRYGEKAEDVTLLDQWDCPRCRGVCNCSTCMKKRGHQPTGIVKAKAGGFTSVSDMIHVNGAENVSNYKRVKETRASSRKQGASTEGNVITSPKKPGKENLLDGKTDSNADPSLSVPSPVKENPTKKKRKGVEVMQDDTGVSDKALNEKKPKKSKLKASKDIVGGNANDGEAEENTTQHLEGNHSFESVSSLPTGSELVTIAGVDLPKEDAGNALQLLEFCYTFGKIVDVKIGHAEAALKDLIKGRSARRGKFTSLVQLHIQLLSVIQEESGSEPELEYVLHCYLSIGKVA</sequence>
<evidence type="ECO:0000256" key="6">
    <source>
        <dbReference type="ARBA" id="ARBA00022843"/>
    </source>
</evidence>
<keyword evidence="13" id="KW-1185">Reference proteome</keyword>
<keyword evidence="9" id="KW-0539">Nucleus</keyword>
<dbReference type="Proteomes" id="UP000245207">
    <property type="component" value="Unassembled WGS sequence"/>
</dbReference>
<evidence type="ECO:0000256" key="3">
    <source>
        <dbReference type="ARBA" id="ARBA00022490"/>
    </source>
</evidence>
<dbReference type="InterPro" id="IPR040221">
    <property type="entry name" value="CDCA7/CDA7L"/>
</dbReference>
<keyword evidence="12" id="KW-0479">Metal-binding</keyword>
<dbReference type="InterPro" id="IPR018501">
    <property type="entry name" value="DDT_dom"/>
</dbReference>
<reference evidence="12 13" key="1">
    <citation type="journal article" date="2018" name="Mol. Plant">
        <title>The genome of Artemisia annua provides insight into the evolution of Asteraceae family and artemisinin biosynthesis.</title>
        <authorList>
            <person name="Shen Q."/>
            <person name="Zhang L."/>
            <person name="Liao Z."/>
            <person name="Wang S."/>
            <person name="Yan T."/>
            <person name="Shi P."/>
            <person name="Liu M."/>
            <person name="Fu X."/>
            <person name="Pan Q."/>
            <person name="Wang Y."/>
            <person name="Lv Z."/>
            <person name="Lu X."/>
            <person name="Zhang F."/>
            <person name="Jiang W."/>
            <person name="Ma Y."/>
            <person name="Chen M."/>
            <person name="Hao X."/>
            <person name="Li L."/>
            <person name="Tang Y."/>
            <person name="Lv G."/>
            <person name="Zhou Y."/>
            <person name="Sun X."/>
            <person name="Brodelius P.E."/>
            <person name="Rose J.K.C."/>
            <person name="Tang K."/>
        </authorList>
    </citation>
    <scope>NUCLEOTIDE SEQUENCE [LARGE SCALE GENOMIC DNA]</scope>
    <source>
        <strain evidence="13">cv. Huhao1</strain>
        <tissue evidence="12">Leaf</tissue>
    </source>
</reference>
<dbReference type="EMBL" id="PKPP01000900">
    <property type="protein sequence ID" value="PWA87592.1"/>
    <property type="molecule type" value="Genomic_DNA"/>
</dbReference>
<feature type="compositionally biased region" description="Basic and acidic residues" evidence="10">
    <location>
        <begin position="200"/>
        <end position="212"/>
    </location>
</feature>
<keyword evidence="12" id="KW-0862">Zinc</keyword>
<dbReference type="InterPro" id="IPR018866">
    <property type="entry name" value="Znf-4CXXC_R1"/>
</dbReference>
<evidence type="ECO:0000313" key="13">
    <source>
        <dbReference type="Proteomes" id="UP000245207"/>
    </source>
</evidence>
<evidence type="ECO:0000256" key="8">
    <source>
        <dbReference type="ARBA" id="ARBA00023163"/>
    </source>
</evidence>
<evidence type="ECO:0000256" key="5">
    <source>
        <dbReference type="ARBA" id="ARBA00022553"/>
    </source>
</evidence>
<name>A0A2U1PPF5_ARTAN</name>
<keyword evidence="8" id="KW-0804">Transcription</keyword>
<dbReference type="AlphaFoldDB" id="A0A2U1PPF5"/>
<feature type="compositionally biased region" description="Polar residues" evidence="10">
    <location>
        <begin position="183"/>
        <end position="195"/>
    </location>
</feature>
<comment type="subcellular location">
    <subcellularLocation>
        <location evidence="2">Cytoplasm</location>
    </subcellularLocation>
    <subcellularLocation>
        <location evidence="1">Nucleus</location>
    </subcellularLocation>
</comment>
<evidence type="ECO:0000313" key="12">
    <source>
        <dbReference type="EMBL" id="PWA87592.1"/>
    </source>
</evidence>
<dbReference type="PANTHER" id="PTHR31169:SF8">
    <property type="entry name" value="ZINC-FINGER DOMAIN OF MONOAMINE-OXIDASE A REPRESSOR R1 PROTEIN"/>
    <property type="match status" value="1"/>
</dbReference>
<feature type="compositionally biased region" description="Polar residues" evidence="10">
    <location>
        <begin position="279"/>
        <end position="295"/>
    </location>
</feature>
<proteinExistence type="predicted"/>
<keyword evidence="3" id="KW-0963">Cytoplasm</keyword>
<comment type="caution">
    <text evidence="12">The sequence shown here is derived from an EMBL/GenBank/DDBJ whole genome shotgun (WGS) entry which is preliminary data.</text>
</comment>
<accession>A0A2U1PPF5</accession>
<evidence type="ECO:0000256" key="1">
    <source>
        <dbReference type="ARBA" id="ARBA00004123"/>
    </source>
</evidence>
<dbReference type="GO" id="GO:0006355">
    <property type="term" value="P:regulation of DNA-templated transcription"/>
    <property type="evidence" value="ECO:0007669"/>
    <property type="project" value="InterPro"/>
</dbReference>